<dbReference type="CDD" id="cd18316">
    <property type="entry name" value="BTB_POZ_KCTD-like"/>
    <property type="match status" value="1"/>
</dbReference>
<dbReference type="Proteomes" id="UP000076078">
    <property type="component" value="Unassembled WGS sequence"/>
</dbReference>
<dbReference type="STRING" id="361077.A0A151ZJ09"/>
<name>A0A151ZJ09_TIELA</name>
<dbReference type="InterPro" id="IPR003131">
    <property type="entry name" value="T1-type_BTB"/>
</dbReference>
<dbReference type="FunCoup" id="A0A151ZJ09">
    <property type="interactions" value="73"/>
</dbReference>
<dbReference type="SMART" id="SM00225">
    <property type="entry name" value="BTB"/>
    <property type="match status" value="1"/>
</dbReference>
<reference evidence="2 3" key="1">
    <citation type="submission" date="2015-12" db="EMBL/GenBank/DDBJ databases">
        <title>Dictyostelia acquired genes for synthesis and detection of signals that induce cell-type specialization by lateral gene transfer from prokaryotes.</title>
        <authorList>
            <person name="Gloeckner G."/>
            <person name="Schaap P."/>
        </authorList>
    </citation>
    <scope>NUCLEOTIDE SEQUENCE [LARGE SCALE GENOMIC DNA]</scope>
    <source>
        <strain evidence="2 3">TK</strain>
    </source>
</reference>
<dbReference type="PANTHER" id="PTHR14499">
    <property type="entry name" value="POTASSIUM CHANNEL TETRAMERIZATION DOMAIN-CONTAINING"/>
    <property type="match status" value="1"/>
</dbReference>
<proteinExistence type="predicted"/>
<sequence length="250" mass="29582">MTTNLSKNNDRKDHRIILNVGGKRFETYSSTLEMSAFPNSLLSTMFSERNRELIRPDDRGEFFFDRSPKLFEYILNAYRTGEIDVPSHIPWKMFKKELDYFQLPTPPKNNYKLGDRLMNISIEKAREQTSEVLSGIKLYIYDQLTKAADAGKSSEIIQFKSGSVENEEFYSFVSNLRNRELLLLDLVNENLDVHFTEEFGRYYHSYLFQITFYTKFTSFEMSPTDQVLNELRHRVNQLSTFLYKETLKKK</sequence>
<dbReference type="SUPFAM" id="SSF54695">
    <property type="entry name" value="POZ domain"/>
    <property type="match status" value="1"/>
</dbReference>
<dbReference type="AlphaFoldDB" id="A0A151ZJ09"/>
<dbReference type="Gene3D" id="3.30.710.10">
    <property type="entry name" value="Potassium Channel Kv1.1, Chain A"/>
    <property type="match status" value="1"/>
</dbReference>
<dbReference type="Pfam" id="PF02214">
    <property type="entry name" value="BTB_2"/>
    <property type="match status" value="1"/>
</dbReference>
<comment type="caution">
    <text evidence="2">The sequence shown here is derived from an EMBL/GenBank/DDBJ whole genome shotgun (WGS) entry which is preliminary data.</text>
</comment>
<dbReference type="InterPro" id="IPR011333">
    <property type="entry name" value="SKP1/BTB/POZ_sf"/>
</dbReference>
<dbReference type="PROSITE" id="PS50097">
    <property type="entry name" value="BTB"/>
    <property type="match status" value="1"/>
</dbReference>
<dbReference type="InParanoid" id="A0A151ZJ09"/>
<evidence type="ECO:0000259" key="1">
    <source>
        <dbReference type="PROSITE" id="PS50097"/>
    </source>
</evidence>
<protein>
    <recommendedName>
        <fullName evidence="1">BTB domain-containing protein</fullName>
    </recommendedName>
</protein>
<feature type="domain" description="BTB" evidence="1">
    <location>
        <begin position="14"/>
        <end position="87"/>
    </location>
</feature>
<keyword evidence="3" id="KW-1185">Reference proteome</keyword>
<evidence type="ECO:0000313" key="2">
    <source>
        <dbReference type="EMBL" id="KYQ93879.1"/>
    </source>
</evidence>
<gene>
    <name evidence="2" type="ORF">DLAC_05280</name>
</gene>
<organism evidence="2 3">
    <name type="scientific">Tieghemostelium lacteum</name>
    <name type="common">Slime mold</name>
    <name type="synonym">Dictyostelium lacteum</name>
    <dbReference type="NCBI Taxonomy" id="361077"/>
    <lineage>
        <taxon>Eukaryota</taxon>
        <taxon>Amoebozoa</taxon>
        <taxon>Evosea</taxon>
        <taxon>Eumycetozoa</taxon>
        <taxon>Dictyostelia</taxon>
        <taxon>Dictyosteliales</taxon>
        <taxon>Raperosteliaceae</taxon>
        <taxon>Tieghemostelium</taxon>
    </lineage>
</organism>
<evidence type="ECO:0000313" key="3">
    <source>
        <dbReference type="Proteomes" id="UP000076078"/>
    </source>
</evidence>
<dbReference type="PANTHER" id="PTHR14499:SF136">
    <property type="entry name" value="GH08630P"/>
    <property type="match status" value="1"/>
</dbReference>
<dbReference type="InterPro" id="IPR000210">
    <property type="entry name" value="BTB/POZ_dom"/>
</dbReference>
<dbReference type="EMBL" id="LODT01000025">
    <property type="protein sequence ID" value="KYQ93879.1"/>
    <property type="molecule type" value="Genomic_DNA"/>
</dbReference>
<accession>A0A151ZJ09</accession>
<dbReference type="GO" id="GO:0051260">
    <property type="term" value="P:protein homooligomerization"/>
    <property type="evidence" value="ECO:0007669"/>
    <property type="project" value="InterPro"/>
</dbReference>
<dbReference type="OrthoDB" id="10025005at2759"/>